<reference evidence="7 8" key="1">
    <citation type="journal article" date="2014" name="Nature">
        <title>An environmental bacterial taxon with a large and distinct metabolic repertoire.</title>
        <authorList>
            <person name="Wilson M.C."/>
            <person name="Mori T."/>
            <person name="Ruckert C."/>
            <person name="Uria A.R."/>
            <person name="Helf M.J."/>
            <person name="Takada K."/>
            <person name="Gernert C."/>
            <person name="Steffens U.A."/>
            <person name="Heycke N."/>
            <person name="Schmitt S."/>
            <person name="Rinke C."/>
            <person name="Helfrich E.J."/>
            <person name="Brachmann A.O."/>
            <person name="Gurgui C."/>
            <person name="Wakimoto T."/>
            <person name="Kracht M."/>
            <person name="Crusemann M."/>
            <person name="Hentschel U."/>
            <person name="Abe I."/>
            <person name="Matsunaga S."/>
            <person name="Kalinowski J."/>
            <person name="Takeyama H."/>
            <person name="Piel J."/>
        </authorList>
    </citation>
    <scope>NUCLEOTIDE SEQUENCE [LARGE SCALE GENOMIC DNA]</scope>
    <source>
        <strain evidence="8">TSY2</strain>
    </source>
</reference>
<name>W4LIZ9_9BACT</name>
<keyword evidence="3 5" id="KW-1133">Transmembrane helix</keyword>
<dbReference type="InterPro" id="IPR010920">
    <property type="entry name" value="LSM_dom_sf"/>
</dbReference>
<comment type="subcellular location">
    <subcellularLocation>
        <location evidence="1">Membrane</location>
    </subcellularLocation>
</comment>
<dbReference type="HOGENOM" id="CLU_062814_0_0_7"/>
<dbReference type="InterPro" id="IPR023408">
    <property type="entry name" value="MscS_beta-dom_sf"/>
</dbReference>
<feature type="domain" description="Mechanosensitive ion channel MscS" evidence="6">
    <location>
        <begin position="101"/>
        <end position="167"/>
    </location>
</feature>
<dbReference type="GO" id="GO:0008381">
    <property type="term" value="F:mechanosensitive monoatomic ion channel activity"/>
    <property type="evidence" value="ECO:0007669"/>
    <property type="project" value="InterPro"/>
</dbReference>
<dbReference type="Gene3D" id="1.10.287.1260">
    <property type="match status" value="1"/>
</dbReference>
<dbReference type="InterPro" id="IPR045275">
    <property type="entry name" value="MscS_archaea/bacteria_type"/>
</dbReference>
<keyword evidence="2 5" id="KW-0812">Transmembrane</keyword>
<evidence type="ECO:0000256" key="4">
    <source>
        <dbReference type="ARBA" id="ARBA00023136"/>
    </source>
</evidence>
<dbReference type="SUPFAM" id="SSF50182">
    <property type="entry name" value="Sm-like ribonucleoproteins"/>
    <property type="match status" value="1"/>
</dbReference>
<proteinExistence type="predicted"/>
<dbReference type="GO" id="GO:0016020">
    <property type="term" value="C:membrane"/>
    <property type="evidence" value="ECO:0007669"/>
    <property type="project" value="UniProtKB-SubCell"/>
</dbReference>
<dbReference type="PANTHER" id="PTHR30221:SF1">
    <property type="entry name" value="SMALL-CONDUCTANCE MECHANOSENSITIVE CHANNEL"/>
    <property type="match status" value="1"/>
</dbReference>
<sequence>MDLEKTMQDISLNPTFLDGLQILLMIAIAYAATATMTFILERLAGRFPARRLFFKRQQPFFQLIGYGIPAYLIIRILSPDQDSLMAMLYASAFAIGFAAQDLLKDLIGGIVVLVDTSFQVGDRIRVDDFYGEVVKIGLRSTKMMTPDNEVITLPNSQLLQAALTNVNAGTVDSPITTHVYLPPHADIDRIERAVREVVLTSKAICRNKPLSIAVKESSQDGQTMIDMEIHAYVFDVRFEETFLTDITRRTKQVIFDRGLLVEEAEIVDQRIDANLADTLIALGKRFADYQPSLPHHNGH</sequence>
<comment type="caution">
    <text evidence="7">The sequence shown here is derived from an EMBL/GenBank/DDBJ whole genome shotgun (WGS) entry which is preliminary data.</text>
</comment>
<dbReference type="Pfam" id="PF00924">
    <property type="entry name" value="MS_channel_2nd"/>
    <property type="match status" value="1"/>
</dbReference>
<evidence type="ECO:0000256" key="5">
    <source>
        <dbReference type="SAM" id="Phobius"/>
    </source>
</evidence>
<protein>
    <recommendedName>
        <fullName evidence="6">Mechanosensitive ion channel MscS domain-containing protein</fullName>
    </recommendedName>
</protein>
<dbReference type="InterPro" id="IPR006685">
    <property type="entry name" value="MscS_channel_2nd"/>
</dbReference>
<evidence type="ECO:0000256" key="1">
    <source>
        <dbReference type="ARBA" id="ARBA00004370"/>
    </source>
</evidence>
<dbReference type="Proteomes" id="UP000019140">
    <property type="component" value="Unassembled WGS sequence"/>
</dbReference>
<keyword evidence="4 5" id="KW-0472">Membrane</keyword>
<dbReference type="EMBL" id="AZHX01001980">
    <property type="protein sequence ID" value="ETW98088.1"/>
    <property type="molecule type" value="Genomic_DNA"/>
</dbReference>
<dbReference type="Gene3D" id="2.30.30.60">
    <property type="match status" value="1"/>
</dbReference>
<accession>W4LIZ9</accession>
<dbReference type="PANTHER" id="PTHR30221">
    <property type="entry name" value="SMALL-CONDUCTANCE MECHANOSENSITIVE CHANNEL"/>
    <property type="match status" value="1"/>
</dbReference>
<gene>
    <name evidence="7" type="ORF">ETSY2_43325</name>
</gene>
<evidence type="ECO:0000256" key="2">
    <source>
        <dbReference type="ARBA" id="ARBA00022692"/>
    </source>
</evidence>
<evidence type="ECO:0000313" key="8">
    <source>
        <dbReference type="Proteomes" id="UP000019140"/>
    </source>
</evidence>
<evidence type="ECO:0000259" key="6">
    <source>
        <dbReference type="Pfam" id="PF00924"/>
    </source>
</evidence>
<organism evidence="7 8">
    <name type="scientific">Candidatus Entotheonella gemina</name>
    <dbReference type="NCBI Taxonomy" id="1429439"/>
    <lineage>
        <taxon>Bacteria</taxon>
        <taxon>Pseudomonadati</taxon>
        <taxon>Nitrospinota/Tectimicrobiota group</taxon>
        <taxon>Candidatus Tectimicrobiota</taxon>
        <taxon>Candidatus Entotheonellia</taxon>
        <taxon>Candidatus Entotheonellales</taxon>
        <taxon>Candidatus Entotheonellaceae</taxon>
        <taxon>Candidatus Entotheonella</taxon>
    </lineage>
</organism>
<dbReference type="AlphaFoldDB" id="W4LIZ9"/>
<feature type="transmembrane region" description="Helical" evidence="5">
    <location>
        <begin position="60"/>
        <end position="78"/>
    </location>
</feature>
<evidence type="ECO:0000313" key="7">
    <source>
        <dbReference type="EMBL" id="ETW98088.1"/>
    </source>
</evidence>
<evidence type="ECO:0000256" key="3">
    <source>
        <dbReference type="ARBA" id="ARBA00022989"/>
    </source>
</evidence>
<feature type="transmembrane region" description="Helical" evidence="5">
    <location>
        <begin position="20"/>
        <end position="40"/>
    </location>
</feature>
<keyword evidence="8" id="KW-1185">Reference proteome</keyword>
<feature type="transmembrane region" description="Helical" evidence="5">
    <location>
        <begin position="84"/>
        <end position="103"/>
    </location>
</feature>